<dbReference type="EMBL" id="BMAT01008887">
    <property type="protein sequence ID" value="GFR94496.1"/>
    <property type="molecule type" value="Genomic_DNA"/>
</dbReference>
<evidence type="ECO:0000256" key="2">
    <source>
        <dbReference type="SAM" id="MobiDB-lite"/>
    </source>
</evidence>
<dbReference type="Proteomes" id="UP000762676">
    <property type="component" value="Unassembled WGS sequence"/>
</dbReference>
<evidence type="ECO:0000313" key="6">
    <source>
        <dbReference type="Proteomes" id="UP000762676"/>
    </source>
</evidence>
<dbReference type="InterPro" id="IPR036024">
    <property type="entry name" value="Somatomedin_B-like_dom_sf"/>
</dbReference>
<dbReference type="SMART" id="SM00201">
    <property type="entry name" value="SO"/>
    <property type="match status" value="1"/>
</dbReference>
<dbReference type="Gene3D" id="4.10.410.20">
    <property type="match status" value="1"/>
</dbReference>
<feature type="region of interest" description="Disordered" evidence="2">
    <location>
        <begin position="50"/>
        <end position="77"/>
    </location>
</feature>
<dbReference type="SUPFAM" id="SSF90188">
    <property type="entry name" value="Somatomedin B domain"/>
    <property type="match status" value="1"/>
</dbReference>
<feature type="compositionally biased region" description="Low complexity" evidence="2">
    <location>
        <begin position="61"/>
        <end position="71"/>
    </location>
</feature>
<dbReference type="PROSITE" id="PS50958">
    <property type="entry name" value="SMB_2"/>
    <property type="match status" value="1"/>
</dbReference>
<evidence type="ECO:0000256" key="1">
    <source>
        <dbReference type="ARBA" id="ARBA00023157"/>
    </source>
</evidence>
<sequence>MRALVVERQRPKPLGWLVWKVFVITAVLFSTFPNYEQSLTPKSWDASPLNEFSRRHSKPNSGDTNLSSDDTTSTERSVTPGIVTDFVRPPSELLFKGYDVPKQFKNISEFWSLTSCHGRCGDRRNFPCSCTDLCVINGNCCRDISKYCLSYVNSARKRFSHQKNVQVECSIITSTFMILSCPSYPDSGESNSGAEHALSKDAVPQSLCDSDNSRNFQENSTGTTSPSSQGLDHKNFSHLNLDSSFDNTTFPVSEREASSSPGNTFLSAVLDSPVTDKTTGLVYRNQRVARCNGVPEANTLYWKMQIAVTSVNKVPRSVSVIDDMVSLENVAYEFPDSDEDLIGLSQCMHIPERQCQKVWLQERPYLEEMCLNGSITYYKTFSPLEHQVYANIFCLMCDSGSVNFSEPVYQYAPLERTFKLSLVASLTSGGALSLKAASGKQYFTWSSVDCSLSEREQGSGACEGKGCGQGLAERPDGKCRAPHIFALSISAKDCTYAKSEQTKRKLLSLSKCYLETYLNAEFNEETTQMDYVYGKHLEFPLLQISATVYFPFIRSIAIPKIPIVLPIYRELLMLVYDADLCCDQYSPKPLCINSSCYLEHSEIPVVGTQLLSLPPLHQASGEAISNSSIILCLRSIVDNEEVKETPVSHVCLHEPVYASKLHFFRRIANVSCFGKNIGHQALHVQHRRHCNSNTSWRRAASLSVVLSALAMVFLM</sequence>
<feature type="transmembrane region" description="Helical" evidence="3">
    <location>
        <begin position="14"/>
        <end position="32"/>
    </location>
</feature>
<keyword evidence="3" id="KW-1133">Transmembrane helix</keyword>
<proteinExistence type="predicted"/>
<evidence type="ECO:0000259" key="4">
    <source>
        <dbReference type="PROSITE" id="PS50958"/>
    </source>
</evidence>
<feature type="compositionally biased region" description="Polar residues" evidence="2">
    <location>
        <begin position="214"/>
        <end position="230"/>
    </location>
</feature>
<evidence type="ECO:0000256" key="3">
    <source>
        <dbReference type="SAM" id="Phobius"/>
    </source>
</evidence>
<keyword evidence="3" id="KW-0472">Membrane</keyword>
<reference evidence="5 6" key="1">
    <citation type="journal article" date="2021" name="Elife">
        <title>Chloroplast acquisition without the gene transfer in kleptoplastic sea slugs, Plakobranchus ocellatus.</title>
        <authorList>
            <person name="Maeda T."/>
            <person name="Takahashi S."/>
            <person name="Yoshida T."/>
            <person name="Shimamura S."/>
            <person name="Takaki Y."/>
            <person name="Nagai Y."/>
            <person name="Toyoda A."/>
            <person name="Suzuki Y."/>
            <person name="Arimoto A."/>
            <person name="Ishii H."/>
            <person name="Satoh N."/>
            <person name="Nishiyama T."/>
            <person name="Hasebe M."/>
            <person name="Maruyama T."/>
            <person name="Minagawa J."/>
            <person name="Obokata J."/>
            <person name="Shigenobu S."/>
        </authorList>
    </citation>
    <scope>NUCLEOTIDE SEQUENCE [LARGE SCALE GENOMIC DNA]</scope>
</reference>
<dbReference type="AlphaFoldDB" id="A0AAV4H9U2"/>
<keyword evidence="6" id="KW-1185">Reference proteome</keyword>
<keyword evidence="1" id="KW-1015">Disulfide bond</keyword>
<keyword evidence="3" id="KW-0812">Transmembrane</keyword>
<dbReference type="Pfam" id="PF01033">
    <property type="entry name" value="Somatomedin_B"/>
    <property type="match status" value="1"/>
</dbReference>
<dbReference type="InterPro" id="IPR001212">
    <property type="entry name" value="Somatomedin_B_dom"/>
</dbReference>
<feature type="region of interest" description="Disordered" evidence="2">
    <location>
        <begin position="214"/>
        <end position="233"/>
    </location>
</feature>
<name>A0AAV4H9U2_9GAST</name>
<comment type="caution">
    <text evidence="5">The sequence shown here is derived from an EMBL/GenBank/DDBJ whole genome shotgun (WGS) entry which is preliminary data.</text>
</comment>
<gene>
    <name evidence="5" type="ORF">ElyMa_004404800</name>
</gene>
<organism evidence="5 6">
    <name type="scientific">Elysia marginata</name>
    <dbReference type="NCBI Taxonomy" id="1093978"/>
    <lineage>
        <taxon>Eukaryota</taxon>
        <taxon>Metazoa</taxon>
        <taxon>Spiralia</taxon>
        <taxon>Lophotrochozoa</taxon>
        <taxon>Mollusca</taxon>
        <taxon>Gastropoda</taxon>
        <taxon>Heterobranchia</taxon>
        <taxon>Euthyneura</taxon>
        <taxon>Panpulmonata</taxon>
        <taxon>Sacoglossa</taxon>
        <taxon>Placobranchoidea</taxon>
        <taxon>Plakobranchidae</taxon>
        <taxon>Elysia</taxon>
    </lineage>
</organism>
<accession>A0AAV4H9U2</accession>
<feature type="domain" description="SMB" evidence="4">
    <location>
        <begin position="112"/>
        <end position="153"/>
    </location>
</feature>
<protein>
    <recommendedName>
        <fullName evidence="4">SMB domain-containing protein</fullName>
    </recommendedName>
</protein>
<evidence type="ECO:0000313" key="5">
    <source>
        <dbReference type="EMBL" id="GFR94496.1"/>
    </source>
</evidence>